<evidence type="ECO:0000313" key="4">
    <source>
        <dbReference type="EMBL" id="GAA1717216.1"/>
    </source>
</evidence>
<protein>
    <recommendedName>
        <fullName evidence="3">Sialidase domain-containing protein</fullName>
    </recommendedName>
</protein>
<feature type="chain" id="PRO_5045947927" description="Sialidase domain-containing protein" evidence="2">
    <location>
        <begin position="39"/>
        <end position="776"/>
    </location>
</feature>
<reference evidence="5" key="1">
    <citation type="journal article" date="2019" name="Int. J. Syst. Evol. Microbiol.">
        <title>The Global Catalogue of Microorganisms (GCM) 10K type strain sequencing project: providing services to taxonomists for standard genome sequencing and annotation.</title>
        <authorList>
            <consortium name="The Broad Institute Genomics Platform"/>
            <consortium name="The Broad Institute Genome Sequencing Center for Infectious Disease"/>
            <person name="Wu L."/>
            <person name="Ma J."/>
        </authorList>
    </citation>
    <scope>NUCLEOTIDE SEQUENCE [LARGE SCALE GENOMIC DNA]</scope>
    <source>
        <strain evidence="5">JCM 14307</strain>
    </source>
</reference>
<dbReference type="Gene3D" id="2.120.10.10">
    <property type="match status" value="1"/>
</dbReference>
<organism evidence="4 5">
    <name type="scientific">Kribbella yunnanensis</name>
    <dbReference type="NCBI Taxonomy" id="190194"/>
    <lineage>
        <taxon>Bacteria</taxon>
        <taxon>Bacillati</taxon>
        <taxon>Actinomycetota</taxon>
        <taxon>Actinomycetes</taxon>
        <taxon>Propionibacteriales</taxon>
        <taxon>Kribbellaceae</taxon>
        <taxon>Kribbella</taxon>
    </lineage>
</organism>
<dbReference type="InterPro" id="IPR011040">
    <property type="entry name" value="Sialidase"/>
</dbReference>
<dbReference type="Pfam" id="PF13088">
    <property type="entry name" value="BNR_2"/>
    <property type="match status" value="1"/>
</dbReference>
<evidence type="ECO:0000256" key="1">
    <source>
        <dbReference type="SAM" id="MobiDB-lite"/>
    </source>
</evidence>
<dbReference type="SUPFAM" id="SSF50939">
    <property type="entry name" value="Sialidases"/>
    <property type="match status" value="1"/>
</dbReference>
<sequence length="776" mass="81434">MRVSDTLSGGRPVRIAFTSALVAALLAAPLTAVPTAAAADPPGVTRSYEVEAVGGVPSGCTTPAGKGAAVVSAERGVNASERSLVVNDVSASSHTVITCPLDPAPSTSLSFATYPASVPNGFLISLLGRWQGGASGVIYHLNVQSNGAMQWYDGTRWSPLAPAGTVQLATWNTFRIDGGALSAQIFVNDSLAGTANRAGTGGVLDLTGYQFASNGTVPQGDKVFFDDVRTTAGRGFESEPVDAVPTGCSTPAGKAAAVVSALRGNTGERSLRINDRATDRQTVISCPVVPQRGIDLRLAVYPVALAQGFQISLQGHMEGFTDQRLVFHIAVGADGSLRWYDGSYWTTVSPAGAVRIGAWNQIAVKVAADQEEAQVSVNGVRQSVGGPIGMRRVTDLTTFEVSSNGTVPTGDELFVDDISALPAPDVPAPGPVTVGAAVTVDSVTNDLLQMPHSAVNTGSEALVTYGAHPDVTASNGTRIATSADHGTTWRPEPSRNPMPNEQSYALSKLRNGDLLAVMYHTFMRTGNRSADVETKLSHDGGKTWGPVRIGAMTTPVNMKPISSTSSRPGRTMGGFVLVHSVVEDPDGTLYQSGYGYYDGDARYRQLLLRSTDGGLNWTTQSTIAYSATINGEGFCEAGLARTSDGALIAIMRTGSYLVMYQSRSTDNGKTWSTPTPMAATNGVPMTGVYPSLVLLPDNRLLLYYGRPGQSLAVSTDGTGTTWSPPTYVDYRNSANGSLIQTGPTTVLTFGDRGANWNLNKPPTSTIWSRTITLPPR</sequence>
<dbReference type="EMBL" id="BAAANF010000027">
    <property type="protein sequence ID" value="GAA1717216.1"/>
    <property type="molecule type" value="Genomic_DNA"/>
</dbReference>
<dbReference type="CDD" id="cd15482">
    <property type="entry name" value="Sialidase_non-viral"/>
    <property type="match status" value="1"/>
</dbReference>
<accession>A0ABP4V3S9</accession>
<evidence type="ECO:0000256" key="2">
    <source>
        <dbReference type="SAM" id="SignalP"/>
    </source>
</evidence>
<keyword evidence="5" id="KW-1185">Reference proteome</keyword>
<evidence type="ECO:0000259" key="3">
    <source>
        <dbReference type="Pfam" id="PF13088"/>
    </source>
</evidence>
<name>A0ABP4V3S9_9ACTN</name>
<comment type="caution">
    <text evidence="4">The sequence shown here is derived from an EMBL/GenBank/DDBJ whole genome shotgun (WGS) entry which is preliminary data.</text>
</comment>
<feature type="region of interest" description="Disordered" evidence="1">
    <location>
        <begin position="473"/>
        <end position="499"/>
    </location>
</feature>
<dbReference type="Proteomes" id="UP001500280">
    <property type="component" value="Unassembled WGS sequence"/>
</dbReference>
<dbReference type="InterPro" id="IPR036278">
    <property type="entry name" value="Sialidase_sf"/>
</dbReference>
<gene>
    <name evidence="4" type="ORF">GCM10009745_77400</name>
</gene>
<feature type="domain" description="Sialidase" evidence="3">
    <location>
        <begin position="582"/>
        <end position="726"/>
    </location>
</feature>
<proteinExistence type="predicted"/>
<feature type="signal peptide" evidence="2">
    <location>
        <begin position="1"/>
        <end position="38"/>
    </location>
</feature>
<evidence type="ECO:0000313" key="5">
    <source>
        <dbReference type="Proteomes" id="UP001500280"/>
    </source>
</evidence>
<keyword evidence="2" id="KW-0732">Signal</keyword>